<dbReference type="InterPro" id="IPR053181">
    <property type="entry name" value="EcdB-like_regulator"/>
</dbReference>
<keyword evidence="2" id="KW-0539">Nucleus</keyword>
<dbReference type="Pfam" id="PF04082">
    <property type="entry name" value="Fungal_trans"/>
    <property type="match status" value="1"/>
</dbReference>
<dbReference type="SUPFAM" id="SSF57701">
    <property type="entry name" value="Zn2/Cys6 DNA-binding domain"/>
    <property type="match status" value="1"/>
</dbReference>
<sequence>MESGRLPRIHPNDTQLGVPLLSPQHFHPESYETELDIPYTTPTLDQHHDTNKPGAVIEESVHALGKRRRSRATSDYTRRKRTPVACQFCRLRKSKCDNVRPSCSFCLQHQARCVYGDVAAPEPESFSAGQRVIMEQLEEIKELVQQNRCQNLPTNCGIDLATPSSTPGTSPATVQSGSWRGVGNPISQQHQEKDWLRPSSLQRTSLTAFRCESFLKWPVFRFINQSGIAQLKSFVSGTDSRSTQASEEERVRKGMNRVGEGIPEHAFVPLCHKFLVHFHPRNPVLDGEQLMRHARAVEEHGLTWDSASCLVLLACALAACTEPWFAPPEYSYEMENMEIPNPPSETETGADAYFLAAKMRLGLVGYGLEDIQCLLLACIYEKSFLRPLQAWFCIQQAATRLQARLQQSRDKPRNAKHEGPVNNVHLEQRIFWSCYRAERELLLELDMPSSGLDGMLYPDPLPEPPPYFSDREHDDDRLGPPNPNQALVEERGWCYYLAEISLRRTLDDNLYFLYERGENHWLQDTSRLLNQYYQAAEQRSMWYYYLPAVVKFDEAQRADNQFAHGLQGRFLDWHELTLRPILYYILHTSPGSAVSPNHLQLAEKALGVCVTLIVHLYPLRRHGGTWFILRRIFSCSCIVLGVVLHQARLIAPPRNWRSIIEAALRALKAWGNEASDISEMAVTLNCMYQETCRLADQSLR</sequence>
<dbReference type="PANTHER" id="PTHR47785:SF5">
    <property type="entry name" value="ZN(II)2CYS6 TRANSCRIPTION FACTOR (EUROFUNG)"/>
    <property type="match status" value="1"/>
</dbReference>
<keyword evidence="1" id="KW-0479">Metal-binding</keyword>
<dbReference type="SMART" id="SM00066">
    <property type="entry name" value="GAL4"/>
    <property type="match status" value="1"/>
</dbReference>
<dbReference type="CDD" id="cd12148">
    <property type="entry name" value="fungal_TF_MHR"/>
    <property type="match status" value="1"/>
</dbReference>
<dbReference type="EMBL" id="JAGMUV010000006">
    <property type="protein sequence ID" value="KAH7152832.1"/>
    <property type="molecule type" value="Genomic_DNA"/>
</dbReference>
<keyword evidence="6" id="KW-1185">Reference proteome</keyword>
<dbReference type="Proteomes" id="UP000738349">
    <property type="component" value="Unassembled WGS sequence"/>
</dbReference>
<dbReference type="InterPro" id="IPR007219">
    <property type="entry name" value="XnlR_reg_dom"/>
</dbReference>
<gene>
    <name evidence="5" type="ORF">EDB81DRAFT_789811</name>
</gene>
<organism evidence="5 6">
    <name type="scientific">Dactylonectria macrodidyma</name>
    <dbReference type="NCBI Taxonomy" id="307937"/>
    <lineage>
        <taxon>Eukaryota</taxon>
        <taxon>Fungi</taxon>
        <taxon>Dikarya</taxon>
        <taxon>Ascomycota</taxon>
        <taxon>Pezizomycotina</taxon>
        <taxon>Sordariomycetes</taxon>
        <taxon>Hypocreomycetidae</taxon>
        <taxon>Hypocreales</taxon>
        <taxon>Nectriaceae</taxon>
        <taxon>Dactylonectria</taxon>
    </lineage>
</organism>
<reference evidence="5" key="1">
    <citation type="journal article" date="2021" name="Nat. Commun.">
        <title>Genetic determinants of endophytism in the Arabidopsis root mycobiome.</title>
        <authorList>
            <person name="Mesny F."/>
            <person name="Miyauchi S."/>
            <person name="Thiergart T."/>
            <person name="Pickel B."/>
            <person name="Atanasova L."/>
            <person name="Karlsson M."/>
            <person name="Huettel B."/>
            <person name="Barry K.W."/>
            <person name="Haridas S."/>
            <person name="Chen C."/>
            <person name="Bauer D."/>
            <person name="Andreopoulos W."/>
            <person name="Pangilinan J."/>
            <person name="LaButti K."/>
            <person name="Riley R."/>
            <person name="Lipzen A."/>
            <person name="Clum A."/>
            <person name="Drula E."/>
            <person name="Henrissat B."/>
            <person name="Kohler A."/>
            <person name="Grigoriev I.V."/>
            <person name="Martin F.M."/>
            <person name="Hacquard S."/>
        </authorList>
    </citation>
    <scope>NUCLEOTIDE SEQUENCE</scope>
    <source>
        <strain evidence="5">MPI-CAGE-AT-0147</strain>
    </source>
</reference>
<dbReference type="InterPro" id="IPR001138">
    <property type="entry name" value="Zn2Cys6_DnaBD"/>
</dbReference>
<feature type="region of interest" description="Disordered" evidence="3">
    <location>
        <begin position="463"/>
        <end position="483"/>
    </location>
</feature>
<dbReference type="Pfam" id="PF00172">
    <property type="entry name" value="Zn_clus"/>
    <property type="match status" value="1"/>
</dbReference>
<evidence type="ECO:0000313" key="6">
    <source>
        <dbReference type="Proteomes" id="UP000738349"/>
    </source>
</evidence>
<protein>
    <recommendedName>
        <fullName evidence="4">Zn(2)-C6 fungal-type domain-containing protein</fullName>
    </recommendedName>
</protein>
<dbReference type="AlphaFoldDB" id="A0A9P9J6C7"/>
<dbReference type="GO" id="GO:0008270">
    <property type="term" value="F:zinc ion binding"/>
    <property type="evidence" value="ECO:0007669"/>
    <property type="project" value="InterPro"/>
</dbReference>
<comment type="caution">
    <text evidence="5">The sequence shown here is derived from an EMBL/GenBank/DDBJ whole genome shotgun (WGS) entry which is preliminary data.</text>
</comment>
<dbReference type="OrthoDB" id="4356994at2759"/>
<dbReference type="InterPro" id="IPR036864">
    <property type="entry name" value="Zn2-C6_fun-type_DNA-bd_sf"/>
</dbReference>
<evidence type="ECO:0000313" key="5">
    <source>
        <dbReference type="EMBL" id="KAH7152832.1"/>
    </source>
</evidence>
<evidence type="ECO:0000256" key="1">
    <source>
        <dbReference type="ARBA" id="ARBA00022723"/>
    </source>
</evidence>
<dbReference type="Gene3D" id="4.10.240.10">
    <property type="entry name" value="Zn(2)-C6 fungal-type DNA-binding domain"/>
    <property type="match status" value="1"/>
</dbReference>
<dbReference type="PANTHER" id="PTHR47785">
    <property type="entry name" value="ZN(II)2CYS6 TRANSCRIPTION FACTOR (EUROFUNG)-RELATED-RELATED"/>
    <property type="match status" value="1"/>
</dbReference>
<name>A0A9P9J6C7_9HYPO</name>
<evidence type="ECO:0000256" key="2">
    <source>
        <dbReference type="ARBA" id="ARBA00023242"/>
    </source>
</evidence>
<dbReference type="GO" id="GO:0006351">
    <property type="term" value="P:DNA-templated transcription"/>
    <property type="evidence" value="ECO:0007669"/>
    <property type="project" value="InterPro"/>
</dbReference>
<dbReference type="CDD" id="cd00067">
    <property type="entry name" value="GAL4"/>
    <property type="match status" value="1"/>
</dbReference>
<dbReference type="PROSITE" id="PS00463">
    <property type="entry name" value="ZN2_CY6_FUNGAL_1"/>
    <property type="match status" value="1"/>
</dbReference>
<dbReference type="GO" id="GO:0000981">
    <property type="term" value="F:DNA-binding transcription factor activity, RNA polymerase II-specific"/>
    <property type="evidence" value="ECO:0007669"/>
    <property type="project" value="InterPro"/>
</dbReference>
<evidence type="ECO:0000256" key="3">
    <source>
        <dbReference type="SAM" id="MobiDB-lite"/>
    </source>
</evidence>
<feature type="domain" description="Zn(2)-C6 fungal-type" evidence="4">
    <location>
        <begin position="85"/>
        <end position="115"/>
    </location>
</feature>
<evidence type="ECO:0000259" key="4">
    <source>
        <dbReference type="PROSITE" id="PS50048"/>
    </source>
</evidence>
<dbReference type="GO" id="GO:0003677">
    <property type="term" value="F:DNA binding"/>
    <property type="evidence" value="ECO:0007669"/>
    <property type="project" value="InterPro"/>
</dbReference>
<proteinExistence type="predicted"/>
<accession>A0A9P9J6C7</accession>
<dbReference type="PROSITE" id="PS50048">
    <property type="entry name" value="ZN2_CY6_FUNGAL_2"/>
    <property type="match status" value="1"/>
</dbReference>
<feature type="compositionally biased region" description="Basic and acidic residues" evidence="3">
    <location>
        <begin position="469"/>
        <end position="478"/>
    </location>
</feature>